<keyword evidence="2 8" id="KW-0813">Transport</keyword>
<reference evidence="13 14" key="1">
    <citation type="submission" date="2024-02" db="EMBL/GenBank/DDBJ databases">
        <title>Full genome sequence of Sphingomonas kaistensis.</title>
        <authorList>
            <person name="Poletto B.L."/>
            <person name="Silva G."/>
            <person name="Galante D."/>
            <person name="Campos K.R."/>
            <person name="Santos M.B.N."/>
            <person name="Sacchi C.T."/>
        </authorList>
    </citation>
    <scope>NUCLEOTIDE SEQUENCE [LARGE SCALE GENOMIC DNA]</scope>
    <source>
        <strain evidence="13 14">MA4R</strain>
    </source>
</reference>
<feature type="chain" id="PRO_5045113115" evidence="10">
    <location>
        <begin position="21"/>
        <end position="627"/>
    </location>
</feature>
<evidence type="ECO:0000256" key="6">
    <source>
        <dbReference type="ARBA" id="ARBA00023136"/>
    </source>
</evidence>
<dbReference type="Pfam" id="PF00593">
    <property type="entry name" value="TonB_dep_Rec_b-barrel"/>
    <property type="match status" value="1"/>
</dbReference>
<keyword evidence="5 9" id="KW-0798">TonB box</keyword>
<feature type="domain" description="TonB-dependent receptor-like beta-barrel" evidence="11">
    <location>
        <begin position="219"/>
        <end position="599"/>
    </location>
</feature>
<dbReference type="InterPro" id="IPR039426">
    <property type="entry name" value="TonB-dep_rcpt-like"/>
</dbReference>
<keyword evidence="6 8" id="KW-0472">Membrane</keyword>
<feature type="signal peptide" evidence="10">
    <location>
        <begin position="1"/>
        <end position="20"/>
    </location>
</feature>
<dbReference type="PANTHER" id="PTHR30069">
    <property type="entry name" value="TONB-DEPENDENT OUTER MEMBRANE RECEPTOR"/>
    <property type="match status" value="1"/>
</dbReference>
<organism evidence="13 14">
    <name type="scientific">Sphingomonas kaistensis</name>
    <dbReference type="NCBI Taxonomy" id="298708"/>
    <lineage>
        <taxon>Bacteria</taxon>
        <taxon>Pseudomonadati</taxon>
        <taxon>Pseudomonadota</taxon>
        <taxon>Alphaproteobacteria</taxon>
        <taxon>Sphingomonadales</taxon>
        <taxon>Sphingomonadaceae</taxon>
        <taxon>Sphingomonas</taxon>
    </lineage>
</organism>
<protein>
    <submittedName>
        <fullName evidence="13">TonB-dependent receptor</fullName>
    </submittedName>
</protein>
<keyword evidence="3 8" id="KW-1134">Transmembrane beta strand</keyword>
<evidence type="ECO:0000256" key="5">
    <source>
        <dbReference type="ARBA" id="ARBA00023077"/>
    </source>
</evidence>
<evidence type="ECO:0000256" key="2">
    <source>
        <dbReference type="ARBA" id="ARBA00022448"/>
    </source>
</evidence>
<evidence type="ECO:0000256" key="1">
    <source>
        <dbReference type="ARBA" id="ARBA00004571"/>
    </source>
</evidence>
<dbReference type="Gene3D" id="2.40.170.20">
    <property type="entry name" value="TonB-dependent receptor, beta-barrel domain"/>
    <property type="match status" value="1"/>
</dbReference>
<feature type="domain" description="TonB-dependent receptor plug" evidence="12">
    <location>
        <begin position="58"/>
        <end position="168"/>
    </location>
</feature>
<gene>
    <name evidence="13" type="ORF">V6R86_00415</name>
</gene>
<keyword evidence="13" id="KW-0675">Receptor</keyword>
<dbReference type="Pfam" id="PF07715">
    <property type="entry name" value="Plug"/>
    <property type="match status" value="1"/>
</dbReference>
<dbReference type="InterPro" id="IPR000531">
    <property type="entry name" value="Beta-barrel_TonB"/>
</dbReference>
<evidence type="ECO:0000259" key="12">
    <source>
        <dbReference type="Pfam" id="PF07715"/>
    </source>
</evidence>
<evidence type="ECO:0000259" key="11">
    <source>
        <dbReference type="Pfam" id="PF00593"/>
    </source>
</evidence>
<dbReference type="SUPFAM" id="SSF56935">
    <property type="entry name" value="Porins"/>
    <property type="match status" value="1"/>
</dbReference>
<evidence type="ECO:0000256" key="3">
    <source>
        <dbReference type="ARBA" id="ARBA00022452"/>
    </source>
</evidence>
<keyword evidence="10" id="KW-0732">Signal</keyword>
<dbReference type="InterPro" id="IPR012910">
    <property type="entry name" value="Plug_dom"/>
</dbReference>
<dbReference type="PROSITE" id="PS51257">
    <property type="entry name" value="PROKAR_LIPOPROTEIN"/>
    <property type="match status" value="1"/>
</dbReference>
<dbReference type="Proteomes" id="UP001382935">
    <property type="component" value="Chromosome"/>
</dbReference>
<keyword evidence="7 8" id="KW-0998">Cell outer membrane</keyword>
<dbReference type="RefSeq" id="WP_338501115.1">
    <property type="nucleotide sequence ID" value="NZ_CP145607.1"/>
</dbReference>
<proteinExistence type="inferred from homology"/>
<dbReference type="Gene3D" id="2.170.130.10">
    <property type="entry name" value="TonB-dependent receptor, plug domain"/>
    <property type="match status" value="1"/>
</dbReference>
<dbReference type="PANTHER" id="PTHR30069:SF27">
    <property type="entry name" value="BLL4766 PROTEIN"/>
    <property type="match status" value="1"/>
</dbReference>
<evidence type="ECO:0000256" key="7">
    <source>
        <dbReference type="ARBA" id="ARBA00023237"/>
    </source>
</evidence>
<evidence type="ECO:0000313" key="14">
    <source>
        <dbReference type="Proteomes" id="UP001382935"/>
    </source>
</evidence>
<dbReference type="EMBL" id="CP145607">
    <property type="protein sequence ID" value="WWM69204.1"/>
    <property type="molecule type" value="Genomic_DNA"/>
</dbReference>
<evidence type="ECO:0000313" key="13">
    <source>
        <dbReference type="EMBL" id="WWM69204.1"/>
    </source>
</evidence>
<comment type="subcellular location">
    <subcellularLocation>
        <location evidence="1 8">Cell outer membrane</location>
        <topology evidence="1 8">Multi-pass membrane protein</topology>
    </subcellularLocation>
</comment>
<dbReference type="InterPro" id="IPR036942">
    <property type="entry name" value="Beta-barrel_TonB_sf"/>
</dbReference>
<name>A0ABZ2FZG4_9SPHN</name>
<keyword evidence="14" id="KW-1185">Reference proteome</keyword>
<dbReference type="InterPro" id="IPR037066">
    <property type="entry name" value="Plug_dom_sf"/>
</dbReference>
<sequence>MRASLSIGFCVLLASCSCIASASSQPVAAEEEDALAGLSIEELAQIQVRSASKRAEPLSSAPAALFVITGDEALDSGALTLPEALRLAPNLQVQQENASQYSIAARGFNGQQAGNKLLAVIDGRTIYTPLASSVFWDLHLPLVEDVSQIEVISGPGGTLFGPNAVNGVVNVVTRDAQETLGTLARATFGAEEQSVALRHGVTLGSSGAVRFFANWSRRDALPSRVIGLTDDSYDGKQAGFRSDFVSEKDHITVQGDLFRTDVDTGAGDGAKGHNLLARWSRTLSEKASVQVQGYTDYFSRNFILAHDSLRTFDVEAQFNLSAGSHELVAGGGVRTTSDRFTNQLNIFQLNPISRRLWVYNGFLQDHYRLTNRLFLVGGIKLEQSTFSGLQVLPNVRIGWQPTPDHLLWAAVSRAVRTPSRIDRQLEAPPFLIAAPVFQSEKLIAFEAGYRGQPASGTSVSVNGFVNRYDDLRTTEFNGSSFQLQNGKQGTTYGLEAWGNVRVTPWWRASLGATTLWKNLRDKSDHRDLIPRNSIGADPKWQLTARSQLAINNRLQLVVDGRAVGALREGPGSGSYVEAGGQLSYLLQPELQLFVAGRNLLHRTHSESNDPASQLATQSIYGGLRSRF</sequence>
<comment type="similarity">
    <text evidence="8 9">Belongs to the TonB-dependent receptor family.</text>
</comment>
<evidence type="ECO:0000256" key="4">
    <source>
        <dbReference type="ARBA" id="ARBA00022692"/>
    </source>
</evidence>
<evidence type="ECO:0000256" key="9">
    <source>
        <dbReference type="RuleBase" id="RU003357"/>
    </source>
</evidence>
<evidence type="ECO:0000256" key="10">
    <source>
        <dbReference type="SAM" id="SignalP"/>
    </source>
</evidence>
<keyword evidence="4 8" id="KW-0812">Transmembrane</keyword>
<accession>A0ABZ2FZG4</accession>
<dbReference type="PROSITE" id="PS52016">
    <property type="entry name" value="TONB_DEPENDENT_REC_3"/>
    <property type="match status" value="1"/>
</dbReference>
<evidence type="ECO:0000256" key="8">
    <source>
        <dbReference type="PROSITE-ProRule" id="PRU01360"/>
    </source>
</evidence>